<accession>S4XE91</accession>
<keyword evidence="9" id="KW-1133">Transmembrane helix</keyword>
<organism evidence="11 12">
    <name type="scientific">Corynebacterium terpenotabidum Y-11</name>
    <dbReference type="NCBI Taxonomy" id="1200352"/>
    <lineage>
        <taxon>Bacteria</taxon>
        <taxon>Bacillati</taxon>
        <taxon>Actinomycetota</taxon>
        <taxon>Actinomycetes</taxon>
        <taxon>Mycobacteriales</taxon>
        <taxon>Corynebacteriaceae</taxon>
        <taxon>Corynebacterium</taxon>
    </lineage>
</organism>
<feature type="transmembrane region" description="Helical" evidence="9">
    <location>
        <begin position="133"/>
        <end position="153"/>
    </location>
</feature>
<dbReference type="Pfam" id="PF07730">
    <property type="entry name" value="HisKA_3"/>
    <property type="match status" value="1"/>
</dbReference>
<dbReference type="PANTHER" id="PTHR24421">
    <property type="entry name" value="NITRATE/NITRITE SENSOR PROTEIN NARX-RELATED"/>
    <property type="match status" value="1"/>
</dbReference>
<dbReference type="Proteomes" id="UP000014809">
    <property type="component" value="Chromosome"/>
</dbReference>
<dbReference type="SUPFAM" id="SSF55874">
    <property type="entry name" value="ATPase domain of HSP90 chaperone/DNA topoisomerase II/histidine kinase"/>
    <property type="match status" value="1"/>
</dbReference>
<dbReference type="InterPro" id="IPR050482">
    <property type="entry name" value="Sensor_HK_TwoCompSys"/>
</dbReference>
<dbReference type="InterPro" id="IPR036890">
    <property type="entry name" value="HATPase_C_sf"/>
</dbReference>
<protein>
    <recommendedName>
        <fullName evidence="2">histidine kinase</fullName>
        <ecNumber evidence="2">2.7.13.3</ecNumber>
    </recommendedName>
</protein>
<dbReference type="GO" id="GO:0016020">
    <property type="term" value="C:membrane"/>
    <property type="evidence" value="ECO:0007669"/>
    <property type="project" value="InterPro"/>
</dbReference>
<dbReference type="GO" id="GO:0005524">
    <property type="term" value="F:ATP binding"/>
    <property type="evidence" value="ECO:0007669"/>
    <property type="project" value="UniProtKB-KW"/>
</dbReference>
<feature type="domain" description="Signal transduction histidine kinase subgroup 3 dimerisation and phosphoacceptor" evidence="10">
    <location>
        <begin position="174"/>
        <end position="238"/>
    </location>
</feature>
<dbReference type="HOGENOM" id="CLU_705382_0_0_11"/>
<dbReference type="Gene3D" id="1.20.5.1930">
    <property type="match status" value="1"/>
</dbReference>
<gene>
    <name evidence="11" type="ORF">A606_01325</name>
</gene>
<dbReference type="eggNOG" id="COG4585">
    <property type="taxonomic scope" value="Bacteria"/>
</dbReference>
<keyword evidence="5" id="KW-0547">Nucleotide-binding</keyword>
<dbReference type="AlphaFoldDB" id="S4XE91"/>
<dbReference type="OrthoDB" id="4428135at2"/>
<dbReference type="Gene3D" id="3.30.565.10">
    <property type="entry name" value="Histidine kinase-like ATPase, C-terminal domain"/>
    <property type="match status" value="1"/>
</dbReference>
<evidence type="ECO:0000259" key="10">
    <source>
        <dbReference type="Pfam" id="PF07730"/>
    </source>
</evidence>
<dbReference type="GO" id="GO:0046983">
    <property type="term" value="F:protein dimerization activity"/>
    <property type="evidence" value="ECO:0007669"/>
    <property type="project" value="InterPro"/>
</dbReference>
<evidence type="ECO:0000256" key="4">
    <source>
        <dbReference type="ARBA" id="ARBA00022679"/>
    </source>
</evidence>
<dbReference type="KEGG" id="cter:A606_01325"/>
<keyword evidence="8" id="KW-0902">Two-component regulatory system</keyword>
<evidence type="ECO:0000256" key="3">
    <source>
        <dbReference type="ARBA" id="ARBA00022553"/>
    </source>
</evidence>
<keyword evidence="7" id="KW-0067">ATP-binding</keyword>
<evidence type="ECO:0000313" key="12">
    <source>
        <dbReference type="Proteomes" id="UP000014809"/>
    </source>
</evidence>
<keyword evidence="9" id="KW-0812">Transmembrane</keyword>
<evidence type="ECO:0000313" key="11">
    <source>
        <dbReference type="EMBL" id="AGP29920.1"/>
    </source>
</evidence>
<keyword evidence="3" id="KW-0597">Phosphoprotein</keyword>
<evidence type="ECO:0000256" key="5">
    <source>
        <dbReference type="ARBA" id="ARBA00022741"/>
    </source>
</evidence>
<feature type="transmembrane region" description="Helical" evidence="9">
    <location>
        <begin position="88"/>
        <end position="113"/>
    </location>
</feature>
<dbReference type="EMBL" id="CP003696">
    <property type="protein sequence ID" value="AGP29920.1"/>
    <property type="molecule type" value="Genomic_DNA"/>
</dbReference>
<keyword evidence="9" id="KW-0472">Membrane</keyword>
<keyword evidence="4" id="KW-0808">Transferase</keyword>
<dbReference type="STRING" id="1200352.A606_01325"/>
<dbReference type="PATRIC" id="fig|1200352.3.peg.265"/>
<evidence type="ECO:0000256" key="9">
    <source>
        <dbReference type="SAM" id="Phobius"/>
    </source>
</evidence>
<feature type="transmembrane region" description="Helical" evidence="9">
    <location>
        <begin position="61"/>
        <end position="81"/>
    </location>
</feature>
<name>S4XE91_9CORY</name>
<evidence type="ECO:0000256" key="1">
    <source>
        <dbReference type="ARBA" id="ARBA00000085"/>
    </source>
</evidence>
<evidence type="ECO:0000256" key="8">
    <source>
        <dbReference type="ARBA" id="ARBA00023012"/>
    </source>
</evidence>
<reference evidence="11 12" key="1">
    <citation type="submission" date="2012-06" db="EMBL/GenBank/DDBJ databases">
        <title>Complete genome sequence of Corynebacterium terpenotabidum Y-11 (=DSM 44721).</title>
        <authorList>
            <person name="Ruckert C."/>
            <person name="Albersmeier A."/>
            <person name="Al-Dilaimi A."/>
            <person name="Szczepanowski R."/>
            <person name="Kalinowski J."/>
        </authorList>
    </citation>
    <scope>NUCLEOTIDE SEQUENCE [LARGE SCALE GENOMIC DNA]</scope>
    <source>
        <strain evidence="11 12">Y-11</strain>
    </source>
</reference>
<dbReference type="GO" id="GO:0000155">
    <property type="term" value="F:phosphorelay sensor kinase activity"/>
    <property type="evidence" value="ECO:0007669"/>
    <property type="project" value="InterPro"/>
</dbReference>
<dbReference type="InterPro" id="IPR011712">
    <property type="entry name" value="Sig_transdc_His_kin_sub3_dim/P"/>
</dbReference>
<evidence type="ECO:0000256" key="7">
    <source>
        <dbReference type="ARBA" id="ARBA00022840"/>
    </source>
</evidence>
<feature type="transmembrane region" description="Helical" evidence="9">
    <location>
        <begin position="21"/>
        <end position="41"/>
    </location>
</feature>
<dbReference type="EC" id="2.7.13.3" evidence="2"/>
<proteinExistence type="predicted"/>
<comment type="catalytic activity">
    <reaction evidence="1">
        <text>ATP + protein L-histidine = ADP + protein N-phospho-L-histidine.</text>
        <dbReference type="EC" id="2.7.13.3"/>
    </reaction>
</comment>
<sequence>MKDYLEGLRQRRRDRGVRGRAELVFAVLLTVTMFTFPGHPFTLTDTLFCLLMLSVVYLATWTPWLAAVASMPVLPVALFILGQSGSFFFLITALVVELLAAQGLLRLAATVAVVQGGASLLDLTDMTVSTDPVGLMLVGLTMLGGYTVGYTRYSQVRRRRELQQSLMDEQRNQRLAMARELHDLVATDLTSVVMQAQVLELHPIAAADDELHQQLADISESSRRALESLRAMLRVLNTELPEGSEDSSAPKSVQESLRATVRELKAHRFRVRQSVSLPADVQVDRQVVARVLTEMRSNAVKHSPPRSEIILTCTVAHDELVLTMSNERLPTPEEGAGDDTGLPGDLLSSHIGLASMSGRAAVARGTVTAGPEKNDPQRWRTQLKLPIVGTG</sequence>
<dbReference type="PANTHER" id="PTHR24421:SF10">
    <property type="entry name" value="NITRATE_NITRITE SENSOR PROTEIN NARQ"/>
    <property type="match status" value="1"/>
</dbReference>
<dbReference type="RefSeq" id="WP_020440285.1">
    <property type="nucleotide sequence ID" value="NC_021663.1"/>
</dbReference>
<evidence type="ECO:0000256" key="2">
    <source>
        <dbReference type="ARBA" id="ARBA00012438"/>
    </source>
</evidence>
<keyword evidence="6" id="KW-0418">Kinase</keyword>
<keyword evidence="12" id="KW-1185">Reference proteome</keyword>
<evidence type="ECO:0000256" key="6">
    <source>
        <dbReference type="ARBA" id="ARBA00022777"/>
    </source>
</evidence>